<accession>A0A8H6FLB4</accession>
<dbReference type="OrthoDB" id="5386682at2759"/>
<dbReference type="Proteomes" id="UP000578531">
    <property type="component" value="Unassembled WGS sequence"/>
</dbReference>
<keyword evidence="2" id="KW-1185">Reference proteome</keyword>
<evidence type="ECO:0000313" key="2">
    <source>
        <dbReference type="Proteomes" id="UP000578531"/>
    </source>
</evidence>
<gene>
    <name evidence="1" type="ORF">HO173_011129</name>
</gene>
<comment type="caution">
    <text evidence="1">The sequence shown here is derived from an EMBL/GenBank/DDBJ whole genome shotgun (WGS) entry which is preliminary data.</text>
</comment>
<protein>
    <submittedName>
        <fullName evidence="1">Uncharacterized protein</fullName>
    </submittedName>
</protein>
<dbReference type="EMBL" id="JACCJC010000066">
    <property type="protein sequence ID" value="KAF6230592.1"/>
    <property type="molecule type" value="Genomic_DNA"/>
</dbReference>
<sequence length="233" mass="25390">MAVKLSRFFHSTSGMVAVSSTRRLASTLSFPPYVEAVARLRKNVRQSLRLLVTHGRLRFQCLLAVSNLVNGSCRSKPSTDQHQHEVTRHPPGQGALTRLVQTISADFAASAPREWIRDPETTKELVDLWLRLAGGHAKTMSKLYAFSAAVRSVVQDRQLVITNFGRVGLLPAVAQPGGCNVSLAGTGVPFVMRQTGWLWPGRQTWYIIGDCCLNGVMCGGMFGAGDADPCEPL</sequence>
<name>A0A8H6FLB4_9LECA</name>
<reference evidence="1 2" key="1">
    <citation type="journal article" date="2020" name="Genomics">
        <title>Complete, high-quality genomes from long-read metagenomic sequencing of two wolf lichen thalli reveals enigmatic genome architecture.</title>
        <authorList>
            <person name="McKenzie S.K."/>
            <person name="Walston R.F."/>
            <person name="Allen J.L."/>
        </authorList>
    </citation>
    <scope>NUCLEOTIDE SEQUENCE [LARGE SCALE GENOMIC DNA]</scope>
    <source>
        <strain evidence="1">WasteWater2</strain>
    </source>
</reference>
<proteinExistence type="predicted"/>
<dbReference type="RefSeq" id="XP_037160060.1">
    <property type="nucleotide sequence ID" value="XM_037313011.1"/>
</dbReference>
<evidence type="ECO:0000313" key="1">
    <source>
        <dbReference type="EMBL" id="KAF6230592.1"/>
    </source>
</evidence>
<organism evidence="1 2">
    <name type="scientific">Letharia columbiana</name>
    <dbReference type="NCBI Taxonomy" id="112416"/>
    <lineage>
        <taxon>Eukaryota</taxon>
        <taxon>Fungi</taxon>
        <taxon>Dikarya</taxon>
        <taxon>Ascomycota</taxon>
        <taxon>Pezizomycotina</taxon>
        <taxon>Lecanoromycetes</taxon>
        <taxon>OSLEUM clade</taxon>
        <taxon>Lecanoromycetidae</taxon>
        <taxon>Lecanorales</taxon>
        <taxon>Lecanorineae</taxon>
        <taxon>Parmeliaceae</taxon>
        <taxon>Letharia</taxon>
    </lineage>
</organism>
<dbReference type="AlphaFoldDB" id="A0A8H6FLB4"/>
<dbReference type="GeneID" id="59292773"/>
<dbReference type="Pfam" id="PF26639">
    <property type="entry name" value="Het-6_barrel"/>
    <property type="match status" value="1"/>
</dbReference>